<dbReference type="Gene3D" id="3.40.50.150">
    <property type="entry name" value="Vaccinia Virus protein VP39"/>
    <property type="match status" value="1"/>
</dbReference>
<evidence type="ECO:0000313" key="1">
    <source>
        <dbReference type="EMBL" id="QHT03344.1"/>
    </source>
</evidence>
<name>A0A6C0CI66_9ZZZZ</name>
<dbReference type="InterPro" id="IPR029063">
    <property type="entry name" value="SAM-dependent_MTases_sf"/>
</dbReference>
<dbReference type="PANTHER" id="PTHR14741:SF32">
    <property type="entry name" value="TRIMETHYLGUANOSINE SYNTHASE"/>
    <property type="match status" value="1"/>
</dbReference>
<sequence length="195" mass="22375">MEDIFPKRDIEYSNLQVTDEGRYSVTRRRDGEHILSIMYSTVGGLKDKSITDATACVGGDSINFALNFREVHSIEYSKDNFDALANNVQVYGLKNVTLYFGDCMKVYNWASDVLYIDPPWGGPNYRNLDSVELFLGSTRLDVWLEDILDGPYRPSFVFLKVPSNYNTSRLQFLSNVKSVRNFRIRSFLLVCVSVY</sequence>
<proteinExistence type="predicted"/>
<dbReference type="AlphaFoldDB" id="A0A6C0CI66"/>
<protein>
    <recommendedName>
        <fullName evidence="2">Trimethylguanosine synthase</fullName>
    </recommendedName>
</protein>
<dbReference type="PANTHER" id="PTHR14741">
    <property type="entry name" value="S-ADENOSYLMETHIONINE-DEPENDENT METHYLTRANSFERASE RELATED"/>
    <property type="match status" value="1"/>
</dbReference>
<reference evidence="1" key="1">
    <citation type="journal article" date="2020" name="Nature">
        <title>Giant virus diversity and host interactions through global metagenomics.</title>
        <authorList>
            <person name="Schulz F."/>
            <person name="Roux S."/>
            <person name="Paez-Espino D."/>
            <person name="Jungbluth S."/>
            <person name="Walsh D.A."/>
            <person name="Denef V.J."/>
            <person name="McMahon K.D."/>
            <person name="Konstantinidis K.T."/>
            <person name="Eloe-Fadrosh E.A."/>
            <person name="Kyrpides N.C."/>
            <person name="Woyke T."/>
        </authorList>
    </citation>
    <scope>NUCLEOTIDE SEQUENCE</scope>
    <source>
        <strain evidence="1">GVMAG-M-3300020728-1</strain>
    </source>
</reference>
<evidence type="ECO:0008006" key="2">
    <source>
        <dbReference type="Google" id="ProtNLM"/>
    </source>
</evidence>
<organism evidence="1">
    <name type="scientific">viral metagenome</name>
    <dbReference type="NCBI Taxonomy" id="1070528"/>
    <lineage>
        <taxon>unclassified sequences</taxon>
        <taxon>metagenomes</taxon>
        <taxon>organismal metagenomes</taxon>
    </lineage>
</organism>
<dbReference type="GO" id="GO:0071164">
    <property type="term" value="F:RNA cap trimethylguanosine synthase activity"/>
    <property type="evidence" value="ECO:0007669"/>
    <property type="project" value="TreeGrafter"/>
</dbReference>
<dbReference type="InterPro" id="IPR019012">
    <property type="entry name" value="RNA_cap_Gua-N2-MeTrfase"/>
</dbReference>
<dbReference type="Pfam" id="PF09445">
    <property type="entry name" value="Methyltransf_15"/>
    <property type="match status" value="1"/>
</dbReference>
<dbReference type="SUPFAM" id="SSF53335">
    <property type="entry name" value="S-adenosyl-L-methionine-dependent methyltransferases"/>
    <property type="match status" value="1"/>
</dbReference>
<dbReference type="GO" id="GO:0005634">
    <property type="term" value="C:nucleus"/>
    <property type="evidence" value="ECO:0007669"/>
    <property type="project" value="TreeGrafter"/>
</dbReference>
<dbReference type="EMBL" id="MN739409">
    <property type="protein sequence ID" value="QHT03344.1"/>
    <property type="molecule type" value="Genomic_DNA"/>
</dbReference>
<accession>A0A6C0CI66</accession>